<dbReference type="InterPro" id="IPR041408">
    <property type="entry name" value="Hcp_Tssd"/>
</dbReference>
<keyword evidence="2" id="KW-1185">Reference proteome</keyword>
<reference evidence="1 2" key="1">
    <citation type="submission" date="2016-03" db="EMBL/GenBank/DDBJ databases">
        <title>Niastella vici sp. nov., isolated from farmland soil.</title>
        <authorList>
            <person name="Chen L."/>
            <person name="Wang D."/>
            <person name="Yang S."/>
            <person name="Wang G."/>
        </authorList>
    </citation>
    <scope>NUCLEOTIDE SEQUENCE [LARGE SCALE GENOMIC DNA]</scope>
    <source>
        <strain evidence="1 2">DJ57</strain>
    </source>
</reference>
<dbReference type="Proteomes" id="UP000192796">
    <property type="component" value="Unassembled WGS sequence"/>
</dbReference>
<dbReference type="EMBL" id="LVYD01000024">
    <property type="protein sequence ID" value="OQP65391.1"/>
    <property type="molecule type" value="Genomic_DNA"/>
</dbReference>
<dbReference type="RefSeq" id="WP_081146167.1">
    <property type="nucleotide sequence ID" value="NZ_LVYD01000024.1"/>
</dbReference>
<protein>
    <recommendedName>
        <fullName evidence="3">Phage tail protein</fullName>
    </recommendedName>
</protein>
<evidence type="ECO:0000313" key="1">
    <source>
        <dbReference type="EMBL" id="OQP65391.1"/>
    </source>
</evidence>
<dbReference type="Pfam" id="PF17642">
    <property type="entry name" value="TssD"/>
    <property type="match status" value="1"/>
</dbReference>
<dbReference type="Gene3D" id="2.30.110.20">
    <property type="entry name" value="Hcp1-like"/>
    <property type="match status" value="1"/>
</dbReference>
<dbReference type="OrthoDB" id="955509at2"/>
<evidence type="ECO:0000313" key="2">
    <source>
        <dbReference type="Proteomes" id="UP000192796"/>
    </source>
</evidence>
<dbReference type="STRING" id="1703345.A3860_17145"/>
<dbReference type="AlphaFoldDB" id="A0A1V9G430"/>
<gene>
    <name evidence="1" type="ORF">A3860_17145</name>
</gene>
<name>A0A1V9G430_9BACT</name>
<sequence length="131" mass="14909">MSFIARLQLQNESEIEVLRCSFRFNQHIDVSGKASSRPMGGTINLTLATCKHPGLFDWMINTSQTKSGKIVFIRHDNNSNFKTLEFENALCIEYHETFDTAGQYPVLLQLTLSAHTIKLEETVFKNSWPGL</sequence>
<accession>A0A1V9G430</accession>
<evidence type="ECO:0008006" key="3">
    <source>
        <dbReference type="Google" id="ProtNLM"/>
    </source>
</evidence>
<organism evidence="1 2">
    <name type="scientific">Niastella vici</name>
    <dbReference type="NCBI Taxonomy" id="1703345"/>
    <lineage>
        <taxon>Bacteria</taxon>
        <taxon>Pseudomonadati</taxon>
        <taxon>Bacteroidota</taxon>
        <taxon>Chitinophagia</taxon>
        <taxon>Chitinophagales</taxon>
        <taxon>Chitinophagaceae</taxon>
        <taxon>Niastella</taxon>
    </lineage>
</organism>
<comment type="caution">
    <text evidence="1">The sequence shown here is derived from an EMBL/GenBank/DDBJ whole genome shotgun (WGS) entry which is preliminary data.</text>
</comment>
<dbReference type="GO" id="GO:0033104">
    <property type="term" value="C:type VI protein secretion system complex"/>
    <property type="evidence" value="ECO:0007669"/>
    <property type="project" value="InterPro"/>
</dbReference>
<proteinExistence type="predicted"/>
<dbReference type="InterPro" id="IPR036624">
    <property type="entry name" value="Hcp1-lik_sf"/>
</dbReference>
<dbReference type="SUPFAM" id="SSF141452">
    <property type="entry name" value="Hcp1-like"/>
    <property type="match status" value="1"/>
</dbReference>